<dbReference type="EMBL" id="JASFZW010000005">
    <property type="protein sequence ID" value="KAK2078155.1"/>
    <property type="molecule type" value="Genomic_DNA"/>
</dbReference>
<dbReference type="InterPro" id="IPR015422">
    <property type="entry name" value="PyrdxlP-dep_Trfase_small"/>
</dbReference>
<name>A0AAD9IK50_PROWI</name>
<dbReference type="Gene3D" id="3.90.1150.10">
    <property type="entry name" value="Aspartate Aminotransferase, domain 1"/>
    <property type="match status" value="1"/>
</dbReference>
<dbReference type="FunFam" id="1.10.287.1970:FF:000001">
    <property type="entry name" value="Alanine aminotransferase 2"/>
    <property type="match status" value="1"/>
</dbReference>
<evidence type="ECO:0000256" key="4">
    <source>
        <dbReference type="ARBA" id="ARBA00022576"/>
    </source>
</evidence>
<dbReference type="PANTHER" id="PTHR11751">
    <property type="entry name" value="ALANINE AMINOTRANSFERASE"/>
    <property type="match status" value="1"/>
</dbReference>
<comment type="similarity">
    <text evidence="9">Belongs to the class-I pyridoxal-phosphate-dependent aminotransferase family. Alanine aminotransferase subfamily.</text>
</comment>
<comment type="cofactor">
    <cofactor evidence="2">
        <name>pyridoxal 5'-phosphate</name>
        <dbReference type="ChEBI" id="CHEBI:597326"/>
    </cofactor>
</comment>
<accession>A0AAD9IK50</accession>
<comment type="pathway">
    <text evidence="7">Amino-acid degradation; L-alanine degradation via transaminase pathway; pyruvate from L-alanine: step 1/1.</text>
</comment>
<comment type="catalytic activity">
    <reaction evidence="10">
        <text>glycine + 2-oxoglutarate = glyoxylate + L-glutamate</text>
        <dbReference type="Rhea" id="RHEA:14089"/>
        <dbReference type="ChEBI" id="CHEBI:16810"/>
        <dbReference type="ChEBI" id="CHEBI:29985"/>
        <dbReference type="ChEBI" id="CHEBI:36655"/>
        <dbReference type="ChEBI" id="CHEBI:57305"/>
        <dbReference type="EC" id="2.6.1.4"/>
    </reaction>
</comment>
<dbReference type="GO" id="GO:0004021">
    <property type="term" value="F:L-alanine:2-oxoglutarate aminotransferase activity"/>
    <property type="evidence" value="ECO:0007669"/>
    <property type="project" value="TreeGrafter"/>
</dbReference>
<evidence type="ECO:0000256" key="9">
    <source>
        <dbReference type="ARBA" id="ARBA00025785"/>
    </source>
</evidence>
<comment type="catalytic activity">
    <reaction evidence="1">
        <text>glyoxylate + L-alanine = glycine + pyruvate</text>
        <dbReference type="Rhea" id="RHEA:24248"/>
        <dbReference type="ChEBI" id="CHEBI:15361"/>
        <dbReference type="ChEBI" id="CHEBI:36655"/>
        <dbReference type="ChEBI" id="CHEBI:57305"/>
        <dbReference type="ChEBI" id="CHEBI:57972"/>
        <dbReference type="EC" id="2.6.1.44"/>
    </reaction>
</comment>
<proteinExistence type="inferred from homology"/>
<comment type="subunit">
    <text evidence="3">Homodimer.</text>
</comment>
<dbReference type="AlphaFoldDB" id="A0AAD9IK50"/>
<dbReference type="PANTHER" id="PTHR11751:SF373">
    <property type="entry name" value="GLUTAMATE--GLYOXYLATE AMINOTRANSFERASE 2"/>
    <property type="match status" value="1"/>
</dbReference>
<evidence type="ECO:0000256" key="6">
    <source>
        <dbReference type="ARBA" id="ARBA00022898"/>
    </source>
</evidence>
<evidence type="ECO:0000256" key="3">
    <source>
        <dbReference type="ARBA" id="ARBA00011738"/>
    </source>
</evidence>
<dbReference type="SUPFAM" id="SSF53383">
    <property type="entry name" value="PLP-dependent transferases"/>
    <property type="match status" value="1"/>
</dbReference>
<evidence type="ECO:0000256" key="11">
    <source>
        <dbReference type="SAM" id="MobiDB-lite"/>
    </source>
</evidence>
<dbReference type="Proteomes" id="UP001255856">
    <property type="component" value="Unassembled WGS sequence"/>
</dbReference>
<evidence type="ECO:0000256" key="10">
    <source>
        <dbReference type="ARBA" id="ARBA00052537"/>
    </source>
</evidence>
<dbReference type="GO" id="GO:0030170">
    <property type="term" value="F:pyridoxal phosphate binding"/>
    <property type="evidence" value="ECO:0007669"/>
    <property type="project" value="InterPro"/>
</dbReference>
<feature type="region of interest" description="Disordered" evidence="11">
    <location>
        <begin position="1"/>
        <end position="24"/>
    </location>
</feature>
<evidence type="ECO:0000259" key="12">
    <source>
        <dbReference type="Pfam" id="PF00155"/>
    </source>
</evidence>
<keyword evidence="5" id="KW-0808">Transferase</keyword>
<dbReference type="InterPro" id="IPR045088">
    <property type="entry name" value="ALAT1/2-like"/>
</dbReference>
<dbReference type="Gene3D" id="3.40.640.10">
    <property type="entry name" value="Type I PLP-dependent aspartate aminotransferase-like (Major domain)"/>
    <property type="match status" value="1"/>
</dbReference>
<feature type="domain" description="Aminotransferase class I/classII large" evidence="12">
    <location>
        <begin position="101"/>
        <end position="478"/>
    </location>
</feature>
<organism evidence="13 14">
    <name type="scientific">Prototheca wickerhamii</name>
    <dbReference type="NCBI Taxonomy" id="3111"/>
    <lineage>
        <taxon>Eukaryota</taxon>
        <taxon>Viridiplantae</taxon>
        <taxon>Chlorophyta</taxon>
        <taxon>core chlorophytes</taxon>
        <taxon>Trebouxiophyceae</taxon>
        <taxon>Chlorellales</taxon>
        <taxon>Chlorellaceae</taxon>
        <taxon>Prototheca</taxon>
    </lineage>
</organism>
<evidence type="ECO:0000256" key="7">
    <source>
        <dbReference type="ARBA" id="ARBA00025708"/>
    </source>
</evidence>
<dbReference type="FunFam" id="3.90.1150.10:FF:000010">
    <property type="entry name" value="Alanine aminotransferase 2"/>
    <property type="match status" value="1"/>
</dbReference>
<reference evidence="13" key="1">
    <citation type="submission" date="2021-01" db="EMBL/GenBank/DDBJ databases">
        <authorList>
            <person name="Eckstrom K.M.E."/>
        </authorList>
    </citation>
    <scope>NUCLEOTIDE SEQUENCE</scope>
    <source>
        <strain evidence="13">UVCC 0001</strain>
    </source>
</reference>
<dbReference type="GO" id="GO:0009853">
    <property type="term" value="P:photorespiration"/>
    <property type="evidence" value="ECO:0007669"/>
    <property type="project" value="TreeGrafter"/>
</dbReference>
<gene>
    <name evidence="13" type="ORF">QBZ16_004023</name>
</gene>
<comment type="pathway">
    <text evidence="8">Photosynthesis; C4 acid pathway.</text>
</comment>
<keyword evidence="6" id="KW-0663">Pyridoxal phosphate</keyword>
<dbReference type="Pfam" id="PF00155">
    <property type="entry name" value="Aminotran_1_2"/>
    <property type="match status" value="1"/>
</dbReference>
<evidence type="ECO:0000256" key="8">
    <source>
        <dbReference type="ARBA" id="ARBA00025709"/>
    </source>
</evidence>
<dbReference type="InterPro" id="IPR015421">
    <property type="entry name" value="PyrdxlP-dep_Trfase_major"/>
</dbReference>
<protein>
    <recommendedName>
        <fullName evidence="12">Aminotransferase class I/classII large domain-containing protein</fullName>
    </recommendedName>
</protein>
<dbReference type="FunFam" id="3.40.640.10:FF:000012">
    <property type="entry name" value="alanine aminotransferase 2"/>
    <property type="match status" value="1"/>
</dbReference>
<dbReference type="GO" id="GO:0008453">
    <property type="term" value="F:alanine-glyoxylate transaminase activity"/>
    <property type="evidence" value="ECO:0007669"/>
    <property type="project" value="UniProtKB-EC"/>
</dbReference>
<evidence type="ECO:0000313" key="14">
    <source>
        <dbReference type="Proteomes" id="UP001255856"/>
    </source>
</evidence>
<evidence type="ECO:0000313" key="13">
    <source>
        <dbReference type="EMBL" id="KAK2078155.1"/>
    </source>
</evidence>
<dbReference type="GO" id="GO:0047958">
    <property type="term" value="F:glycine:2-oxoglutarate aminotransferase activity"/>
    <property type="evidence" value="ECO:0007669"/>
    <property type="project" value="UniProtKB-EC"/>
</dbReference>
<evidence type="ECO:0000256" key="5">
    <source>
        <dbReference type="ARBA" id="ARBA00022679"/>
    </source>
</evidence>
<dbReference type="CDD" id="cd00609">
    <property type="entry name" value="AAT_like"/>
    <property type="match status" value="1"/>
</dbReference>
<evidence type="ECO:0000256" key="1">
    <source>
        <dbReference type="ARBA" id="ARBA00001781"/>
    </source>
</evidence>
<dbReference type="InterPro" id="IPR015424">
    <property type="entry name" value="PyrdxlP-dep_Trfase"/>
</dbReference>
<dbReference type="InterPro" id="IPR004839">
    <property type="entry name" value="Aminotransferase_I/II_large"/>
</dbReference>
<evidence type="ECO:0000256" key="2">
    <source>
        <dbReference type="ARBA" id="ARBA00001933"/>
    </source>
</evidence>
<dbReference type="Gene3D" id="1.10.287.1970">
    <property type="match status" value="1"/>
</dbReference>
<keyword evidence="4" id="KW-0032">Aminotransferase</keyword>
<comment type="caution">
    <text evidence="13">The sequence shown here is derived from an EMBL/GenBank/DDBJ whole genome shotgun (WGS) entry which is preliminary data.</text>
</comment>
<keyword evidence="14" id="KW-1185">Reference proteome</keyword>
<sequence length="493" mass="53490">MVREVVTEAQAPPATRPNMKDGKVTHPDMMNANLVKAEYAVRGELYNRAQDLAKEGKEVIYTNVGNPQNLGQQPLTFNREVLALLLAPQLLEHSQVANMFPAEAIARAKKLLAGFGGRMGAYTDARGIQPIREEVAAFITARDGHAADPENIFLTDGASVGVKFALQALIRDASDGILCPIPQYPLYSATITMLGGQLVPYYLDEAADWDINLESLRAALADARARGLTVRAMAFINPGNPTGQVLDAANLADIVKFAHEEGLMLLADEVYQANIYQDDKPFVSARKVMYDLGEPYASSVELASFHTVSKGILGECGLRGGYVEWLNLHPGGLAELYKTASINLCPNTVGQATVSLMVNPPPRDGAAGAAYWAQHDESLASLRRRAHVMTDAFNGLEGVTCNFTEGAMYSFPRLHLPARAVEAAKAAGKAPDTFYCLELLQATGIVTVPGTGFGQVPGTFHLRTTILPQEDVISHFVDKLRAFHEEFMAKYRD</sequence>